<keyword evidence="5" id="KW-1185">Reference proteome</keyword>
<sequence length="391" mass="44015">MKTGGKKKLIVRILMLLLFLLGSLTALYPFYSDAVNSLIDQKMVENYQRKADKQRLEQMKQANESNAEQETALADPFEETDKPISDSQKYLDKHLIGTLEISAIKAVMPVYDTTNDFLLSRGATVLQGTSYPTGGKNTHAAISAHRGLPQRQLFTDLPKVKEKDIFVLTIAGEKLAYEVDQIKVVEPNEIGDLQVISGADLVTLITCTPYMINSHRLLVRGHRVPYTEKIASDTKQAVSTRRLYQWAILAGIIGLLTGIAALVYRTFKNYWLRKKTFNLVFYLQDSQGTPLRQQPVLLADRRGKQVLQRKDAPFVVQSDLEGKVIFEQLPGNIYTVMLAEQKRKNAARFRAGLAKLKQTEPHFILPKKTTLSKKIVSEQVIIQVNQNDPSG</sequence>
<reference evidence="4" key="1">
    <citation type="submission" date="2023-03" db="EMBL/GenBank/DDBJ databases">
        <authorList>
            <person name="Shen W."/>
            <person name="Cai J."/>
        </authorList>
    </citation>
    <scope>NUCLEOTIDE SEQUENCE</scope>
    <source>
        <strain evidence="4">P66-3</strain>
    </source>
</reference>
<dbReference type="InterPro" id="IPR042002">
    <property type="entry name" value="Sortase_C"/>
</dbReference>
<feature type="transmembrane region" description="Helical" evidence="3">
    <location>
        <begin position="243"/>
        <end position="264"/>
    </location>
</feature>
<dbReference type="InterPro" id="IPR005754">
    <property type="entry name" value="Sortase"/>
</dbReference>
<dbReference type="NCBIfam" id="NF033745">
    <property type="entry name" value="class_C_sortase"/>
    <property type="match status" value="1"/>
</dbReference>
<evidence type="ECO:0000256" key="2">
    <source>
        <dbReference type="SAM" id="MobiDB-lite"/>
    </source>
</evidence>
<organism evidence="4 5">
    <name type="scientific">Enterococcus xiangfangensis</name>
    <dbReference type="NCBI Taxonomy" id="1296537"/>
    <lineage>
        <taxon>Bacteria</taxon>
        <taxon>Bacillati</taxon>
        <taxon>Bacillota</taxon>
        <taxon>Bacilli</taxon>
        <taxon>Lactobacillales</taxon>
        <taxon>Enterococcaceae</taxon>
        <taxon>Enterococcus</taxon>
    </lineage>
</organism>
<dbReference type="Proteomes" id="UP001181046">
    <property type="component" value="Unassembled WGS sequence"/>
</dbReference>
<dbReference type="EMBL" id="JARQAJ010000004">
    <property type="protein sequence ID" value="MDT2759731.1"/>
    <property type="molecule type" value="Genomic_DNA"/>
</dbReference>
<comment type="caution">
    <text evidence="4">The sequence shown here is derived from an EMBL/GenBank/DDBJ whole genome shotgun (WGS) entry which is preliminary data.</text>
</comment>
<dbReference type="Gene3D" id="2.40.260.10">
    <property type="entry name" value="Sortase"/>
    <property type="match status" value="1"/>
</dbReference>
<protein>
    <submittedName>
        <fullName evidence="4">Class C sortase</fullName>
    </submittedName>
</protein>
<accession>A0ABU3FAQ5</accession>
<feature type="compositionally biased region" description="Polar residues" evidence="2">
    <location>
        <begin position="60"/>
        <end position="69"/>
    </location>
</feature>
<dbReference type="InterPro" id="IPR023365">
    <property type="entry name" value="Sortase_dom-sf"/>
</dbReference>
<dbReference type="RefSeq" id="WP_311830029.1">
    <property type="nucleotide sequence ID" value="NZ_JARQAJ010000004.1"/>
</dbReference>
<keyword evidence="1" id="KW-0378">Hydrolase</keyword>
<evidence type="ECO:0000313" key="4">
    <source>
        <dbReference type="EMBL" id="MDT2759731.1"/>
    </source>
</evidence>
<evidence type="ECO:0000256" key="1">
    <source>
        <dbReference type="ARBA" id="ARBA00022801"/>
    </source>
</evidence>
<feature type="region of interest" description="Disordered" evidence="2">
    <location>
        <begin position="58"/>
        <end position="80"/>
    </location>
</feature>
<proteinExistence type="predicted"/>
<evidence type="ECO:0000313" key="5">
    <source>
        <dbReference type="Proteomes" id="UP001181046"/>
    </source>
</evidence>
<dbReference type="SUPFAM" id="SSF63817">
    <property type="entry name" value="Sortase"/>
    <property type="match status" value="1"/>
</dbReference>
<name>A0ABU3FAQ5_9ENTE</name>
<keyword evidence="3" id="KW-0812">Transmembrane</keyword>
<evidence type="ECO:0000256" key="3">
    <source>
        <dbReference type="SAM" id="Phobius"/>
    </source>
</evidence>
<keyword evidence="3" id="KW-1133">Transmembrane helix</keyword>
<dbReference type="CDD" id="cd05827">
    <property type="entry name" value="Sortase_C"/>
    <property type="match status" value="1"/>
</dbReference>
<keyword evidence="3" id="KW-0472">Membrane</keyword>
<dbReference type="Pfam" id="PF04203">
    <property type="entry name" value="Sortase"/>
    <property type="match status" value="1"/>
</dbReference>
<dbReference type="NCBIfam" id="TIGR01076">
    <property type="entry name" value="sortase_fam"/>
    <property type="match status" value="1"/>
</dbReference>
<gene>
    <name evidence="4" type="ORF">P7H27_08145</name>
</gene>